<name>A0A0F9KHU8_9ZZZZ</name>
<dbReference type="NCBIfam" id="TIGR01443">
    <property type="entry name" value="intein_Cterm"/>
    <property type="match status" value="1"/>
</dbReference>
<reference evidence="2" key="1">
    <citation type="journal article" date="2015" name="Nature">
        <title>Complex archaea that bridge the gap between prokaryotes and eukaryotes.</title>
        <authorList>
            <person name="Spang A."/>
            <person name="Saw J.H."/>
            <person name="Jorgensen S.L."/>
            <person name="Zaremba-Niedzwiedzka K."/>
            <person name="Martijn J."/>
            <person name="Lind A.E."/>
            <person name="van Eijk R."/>
            <person name="Schleper C."/>
            <person name="Guy L."/>
            <person name="Ettema T.J."/>
        </authorList>
    </citation>
    <scope>NUCLEOTIDE SEQUENCE</scope>
</reference>
<dbReference type="Gene3D" id="2.170.16.10">
    <property type="entry name" value="Hedgehog/Intein (Hint) domain"/>
    <property type="match status" value="1"/>
</dbReference>
<dbReference type="SUPFAM" id="SSF51294">
    <property type="entry name" value="Hedgehog/intein (Hint) domain"/>
    <property type="match status" value="1"/>
</dbReference>
<organism evidence="2">
    <name type="scientific">marine sediment metagenome</name>
    <dbReference type="NCBI Taxonomy" id="412755"/>
    <lineage>
        <taxon>unclassified sequences</taxon>
        <taxon>metagenomes</taxon>
        <taxon>ecological metagenomes</taxon>
    </lineage>
</organism>
<comment type="caution">
    <text evidence="2">The sequence shown here is derived from an EMBL/GenBank/DDBJ whole genome shotgun (WGS) entry which is preliminary data.</text>
</comment>
<dbReference type="CDD" id="cd00081">
    <property type="entry name" value="Hint"/>
    <property type="match status" value="1"/>
</dbReference>
<proteinExistence type="predicted"/>
<dbReference type="InterPro" id="IPR003586">
    <property type="entry name" value="Hint_dom_C"/>
</dbReference>
<dbReference type="AlphaFoldDB" id="A0A0F9KHU8"/>
<dbReference type="PROSITE" id="PS50818">
    <property type="entry name" value="INTEIN_C_TER"/>
    <property type="match status" value="1"/>
</dbReference>
<dbReference type="EMBL" id="LAZR01009164">
    <property type="protein sequence ID" value="KKM74281.1"/>
    <property type="molecule type" value="Genomic_DNA"/>
</dbReference>
<dbReference type="InterPro" id="IPR036844">
    <property type="entry name" value="Hint_dom_sf"/>
</dbReference>
<feature type="non-terminal residue" evidence="2">
    <location>
        <position position="315"/>
    </location>
</feature>
<protein>
    <recommendedName>
        <fullName evidence="1">Hint domain-containing protein</fullName>
    </recommendedName>
</protein>
<evidence type="ECO:0000313" key="2">
    <source>
        <dbReference type="EMBL" id="KKM74281.1"/>
    </source>
</evidence>
<sequence length="315" mass="35664">MRLVKIKSIKKIQSKSKRFDIQTKKNNNFIANGILVHNSLMTLYHYRNEWHVQSSGTADAGGSVNGAMIEWRENGKLIMPFPKDFAAYFWQIVNNTGMNLAQPLWDKMCCVPTDLCFMFEMMGPLNRIIVNHKIGRLVLLGARNINTGEELTPSDAACLLPGKVEVVQKFPLSNLDEIVSTFDDMNPVEQEGYVVVDSSFNRIKIKCPAYVALHYAKGEEVTPKILLKIAVAGENDEWVAHFDKYKVGLLEIRLKLERLIVELCEDYIRITKEIGPDGTQKDFALLAVNTTRCSGALFQHRAGKCSIRHYVRNIA</sequence>
<evidence type="ECO:0000259" key="1">
    <source>
        <dbReference type="SMART" id="SM00305"/>
    </source>
</evidence>
<feature type="domain" description="Hint" evidence="1">
    <location>
        <begin position="2"/>
        <end position="44"/>
    </location>
</feature>
<gene>
    <name evidence="2" type="ORF">LCGC14_1401810</name>
</gene>
<dbReference type="SMART" id="SM00305">
    <property type="entry name" value="HintC"/>
    <property type="match status" value="1"/>
</dbReference>
<accession>A0A0F9KHU8</accession>
<dbReference type="InterPro" id="IPR030934">
    <property type="entry name" value="Intein_C"/>
</dbReference>